<dbReference type="Gene3D" id="3.90.1430.10">
    <property type="entry name" value="Yeast translation eEF2 (G' domain)"/>
    <property type="match status" value="1"/>
</dbReference>
<dbReference type="SUPFAM" id="SSF52540">
    <property type="entry name" value="P-loop containing nucleoside triphosphate hydrolases"/>
    <property type="match status" value="1"/>
</dbReference>
<dbReference type="GO" id="GO:1990904">
    <property type="term" value="C:ribonucleoprotein complex"/>
    <property type="evidence" value="ECO:0007669"/>
    <property type="project" value="TreeGrafter"/>
</dbReference>
<dbReference type="Gene3D" id="3.30.230.10">
    <property type="match status" value="1"/>
</dbReference>
<organism evidence="4 5">
    <name type="scientific">Conoideocrella luteorostrata</name>
    <dbReference type="NCBI Taxonomy" id="1105319"/>
    <lineage>
        <taxon>Eukaryota</taxon>
        <taxon>Fungi</taxon>
        <taxon>Dikarya</taxon>
        <taxon>Ascomycota</taxon>
        <taxon>Pezizomycotina</taxon>
        <taxon>Sordariomycetes</taxon>
        <taxon>Hypocreomycetidae</taxon>
        <taxon>Hypocreales</taxon>
        <taxon>Clavicipitaceae</taxon>
        <taxon>Conoideocrella</taxon>
    </lineage>
</organism>
<keyword evidence="1" id="KW-0547">Nucleotide-binding</keyword>
<accession>A0AAJ0G2K7</accession>
<dbReference type="SUPFAM" id="SSF54211">
    <property type="entry name" value="Ribosomal protein S5 domain 2-like"/>
    <property type="match status" value="1"/>
</dbReference>
<sequence length="877" mass="96700">MEAQSPEPARVRNFSIVSLSGHRCSKSTVTALRDEVCKSAVRGETDVYSKDARLPISPSGIKDNLNSVSKEPVHPVNEEVSFALDTGCHGNSICSFSLALAKGQQHAKGEGEGHQDGHLMVNLISCLGHYAFPNAAAAIRVTDAILMVLDGDEYISPPLFSNTVQIAVREACKPVIFLDRFDEILFTQIESLQPENLYQAYSQTIDATNVIIRECPGGRLDLDLQVDPRQETVLFGSAAAKWGFSITKFADLYAAELGVERDELTKHLWGDYYFDPFNKTWTSKGSSDIQSLQRAFNQFILEPIFKIHSAVVAAAADPRPLTSILARFNIKLTTEDQPKQGRELFNAIMRVWLPIGEALKNVVGRMPSPLEAQRYRTASLYSGPLEDEPGMGMAKCDPEAPLVIYVPHMIPIKASRDKLFLFGRIFSGKISPGQKVRIHGPGRRHGAETALYVKPVGDILTIATGRSNIVKPVIEASAGNLVFLSNLDGFLQRSGTISTSQQTHNIRDMYFCSRPTVQYDIQVKDPEKLPGLVSALNSLCKTELSLESSTTPSGQNSISGPDTSQIEVSLKALRDLSNDPLIVNGPYSTHQETVASESSKIALSKSPNRFNRFYVSAQPLDEDFRFAIEAGIISPLQEFKSRAAMIRRDYAWEEEDARKIWAFGPNCTGPNIVVDQTKATSFLSDIRDSFVSGFQWASHEGPLAGEPMCGVRFNIMDVTLFSDAIHRGAGQIIPTARRVTFASMLLSKPRLMELNCLVQVQTSEEHVAEVRKTIEQGGGALCDTDFQCRNLSSNIWRNPVIQAYMSNMATVRLETVLQQNVELSQHVSVQSVKAGWQEVGNGDPLDETSEAGNILLTLRKRKGLSPTIDINNYLDKL</sequence>
<dbReference type="FunFam" id="3.90.1430.10:FF:000003">
    <property type="entry name" value="Elongation factor 2"/>
    <property type="match status" value="1"/>
</dbReference>
<evidence type="ECO:0000256" key="2">
    <source>
        <dbReference type="ARBA" id="ARBA00023134"/>
    </source>
</evidence>
<dbReference type="PANTHER" id="PTHR42908:SF3">
    <property type="entry name" value="ELONGATION FACTOR-LIKE GTPASE 1"/>
    <property type="match status" value="1"/>
</dbReference>
<dbReference type="GO" id="GO:0005829">
    <property type="term" value="C:cytosol"/>
    <property type="evidence" value="ECO:0007669"/>
    <property type="project" value="TreeGrafter"/>
</dbReference>
<comment type="caution">
    <text evidence="4">The sequence shown here is derived from an EMBL/GenBank/DDBJ whole genome shotgun (WGS) entry which is preliminary data.</text>
</comment>
<dbReference type="Gene3D" id="3.30.70.240">
    <property type="match status" value="1"/>
</dbReference>
<dbReference type="GO" id="GO:0005525">
    <property type="term" value="F:GTP binding"/>
    <property type="evidence" value="ECO:0007669"/>
    <property type="project" value="UniProtKB-KW"/>
</dbReference>
<dbReference type="EMBL" id="JASWJB010000037">
    <property type="protein sequence ID" value="KAK2608481.1"/>
    <property type="molecule type" value="Genomic_DNA"/>
</dbReference>
<feature type="domain" description="Translation elongation factor EFG/EF2" evidence="3">
    <location>
        <begin position="631"/>
        <end position="748"/>
    </location>
</feature>
<dbReference type="InterPro" id="IPR009000">
    <property type="entry name" value="Transl_B-barrel_sf"/>
</dbReference>
<gene>
    <name evidence="4" type="primary">EFT2_2</name>
    <name evidence="4" type="ORF">QQS21_002943</name>
</gene>
<keyword evidence="2" id="KW-0342">GTP-binding</keyword>
<dbReference type="GO" id="GO:0003924">
    <property type="term" value="F:GTPase activity"/>
    <property type="evidence" value="ECO:0007669"/>
    <property type="project" value="TreeGrafter"/>
</dbReference>
<proteinExistence type="predicted"/>
<keyword evidence="4" id="KW-0648">Protein biosynthesis</keyword>
<evidence type="ECO:0000313" key="5">
    <source>
        <dbReference type="Proteomes" id="UP001251528"/>
    </source>
</evidence>
<dbReference type="GO" id="GO:0003746">
    <property type="term" value="F:translation elongation factor activity"/>
    <property type="evidence" value="ECO:0007669"/>
    <property type="project" value="UniProtKB-KW"/>
</dbReference>
<dbReference type="PANTHER" id="PTHR42908">
    <property type="entry name" value="TRANSLATION ELONGATION FACTOR-RELATED"/>
    <property type="match status" value="1"/>
</dbReference>
<protein>
    <submittedName>
        <fullName evidence="4">Translation elongation factor 2</fullName>
    </submittedName>
</protein>
<dbReference type="GO" id="GO:0043022">
    <property type="term" value="F:ribosome binding"/>
    <property type="evidence" value="ECO:0007669"/>
    <property type="project" value="TreeGrafter"/>
</dbReference>
<dbReference type="SMART" id="SM00889">
    <property type="entry name" value="EFG_IV"/>
    <property type="match status" value="1"/>
</dbReference>
<keyword evidence="4" id="KW-0251">Elongation factor</keyword>
<keyword evidence="5" id="KW-1185">Reference proteome</keyword>
<name>A0AAJ0G2K7_9HYPO</name>
<dbReference type="FunFam" id="3.30.230.10:FF:000009">
    <property type="entry name" value="116 kDa U5 small nuclear ribonucleoprotein component"/>
    <property type="match status" value="1"/>
</dbReference>
<dbReference type="CDD" id="cd01681">
    <property type="entry name" value="aeEF2_snRNP_like_IV"/>
    <property type="match status" value="1"/>
</dbReference>
<dbReference type="InterPro" id="IPR014721">
    <property type="entry name" value="Ribsml_uS5_D2-typ_fold_subgr"/>
</dbReference>
<dbReference type="SUPFAM" id="SSF50447">
    <property type="entry name" value="Translation proteins"/>
    <property type="match status" value="1"/>
</dbReference>
<evidence type="ECO:0000259" key="3">
    <source>
        <dbReference type="SMART" id="SM00889"/>
    </source>
</evidence>
<reference evidence="4" key="1">
    <citation type="submission" date="2023-06" db="EMBL/GenBank/DDBJ databases">
        <title>Conoideocrella luteorostrata (Hypocreales: Clavicipitaceae), a potential biocontrol fungus for elongate hemlock scale in United States Christmas tree production areas.</title>
        <authorList>
            <person name="Barrett H."/>
            <person name="Lovett B."/>
            <person name="Macias A.M."/>
            <person name="Stajich J.E."/>
            <person name="Kasson M.T."/>
        </authorList>
    </citation>
    <scope>NUCLEOTIDE SEQUENCE</scope>
    <source>
        <strain evidence="4">ARSEF 14590</strain>
    </source>
</reference>
<dbReference type="InterPro" id="IPR020568">
    <property type="entry name" value="Ribosomal_Su5_D2-typ_SF"/>
</dbReference>
<evidence type="ECO:0000313" key="4">
    <source>
        <dbReference type="EMBL" id="KAK2608481.1"/>
    </source>
</evidence>
<dbReference type="Gene3D" id="2.40.30.10">
    <property type="entry name" value="Translation factors"/>
    <property type="match status" value="1"/>
</dbReference>
<dbReference type="InterPro" id="IPR027417">
    <property type="entry name" value="P-loop_NTPase"/>
</dbReference>
<evidence type="ECO:0000256" key="1">
    <source>
        <dbReference type="ARBA" id="ARBA00022741"/>
    </source>
</evidence>
<dbReference type="InterPro" id="IPR005517">
    <property type="entry name" value="Transl_elong_EFG/EF2_IV"/>
</dbReference>
<dbReference type="Proteomes" id="UP001251528">
    <property type="component" value="Unassembled WGS sequence"/>
</dbReference>
<dbReference type="Pfam" id="PF03764">
    <property type="entry name" value="EFG_IV"/>
    <property type="match status" value="1"/>
</dbReference>
<dbReference type="AlphaFoldDB" id="A0AAJ0G2K7"/>